<dbReference type="PANTHER" id="PTHR43022:SF1">
    <property type="entry name" value="PROTEIN SMF"/>
    <property type="match status" value="1"/>
</dbReference>
<dbReference type="Gene3D" id="3.40.50.450">
    <property type="match status" value="1"/>
</dbReference>
<accession>A0A0E0UWK1</accession>
<evidence type="ECO:0000313" key="4">
    <source>
        <dbReference type="Proteomes" id="UP000000486"/>
    </source>
</evidence>
<organism evidence="3 4">
    <name type="scientific">Listeria monocytogenes serotype 4a (strain M7)</name>
    <dbReference type="NCBI Taxonomy" id="1030009"/>
    <lineage>
        <taxon>Bacteria</taxon>
        <taxon>Bacillati</taxon>
        <taxon>Bacillota</taxon>
        <taxon>Bacilli</taxon>
        <taxon>Bacillales</taxon>
        <taxon>Listeriaceae</taxon>
        <taxon>Listeria</taxon>
    </lineage>
</organism>
<evidence type="ECO:0000256" key="1">
    <source>
        <dbReference type="ARBA" id="ARBA00006525"/>
    </source>
</evidence>
<dbReference type="RefSeq" id="WP_012581413.1">
    <property type="nucleotide sequence ID" value="NC_017537.1"/>
</dbReference>
<evidence type="ECO:0000313" key="3">
    <source>
        <dbReference type="EMBL" id="AEH92360.1"/>
    </source>
</evidence>
<evidence type="ECO:0000259" key="2">
    <source>
        <dbReference type="Pfam" id="PF02481"/>
    </source>
</evidence>
<sequence>MDFKQRHTWLKIASCKSISAKKRASIWQKLTELDQYEMTTQTFAESFFPVDKRAQILMEIETAEACFFDDITLIWILDDAYPALLREIYEAPPILFCKGNIDLLQQQAIAIVGTRQMSEYGRKACVKIASELAEHKLTIISGMAIGIDTTAHRATLNKQGATIAVLGSGVNKIYPKKNELLAKEIVKEGLLLSEYLPDEEAKRWHFPERNRIISGLAIGTVIIEAAERSGSLITADIALEQNRQVFAVPGNIFIDTWRGTNYLIQEGAKLVMNANNIIEEFIQIKP</sequence>
<dbReference type="AlphaFoldDB" id="A0A0E0UWK1"/>
<comment type="similarity">
    <text evidence="1">Belongs to the DprA/Smf family.</text>
</comment>
<dbReference type="PATRIC" id="fig|1030009.3.peg.1343"/>
<proteinExistence type="inferred from homology"/>
<dbReference type="NCBIfam" id="TIGR00732">
    <property type="entry name" value="dprA"/>
    <property type="match status" value="1"/>
</dbReference>
<dbReference type="PANTHER" id="PTHR43022">
    <property type="entry name" value="PROTEIN SMF"/>
    <property type="match status" value="1"/>
</dbReference>
<reference evidence="3 4" key="1">
    <citation type="journal article" date="2011" name="J. Bacteriol.">
        <title>Genome sequence of the nonpathogenic Listeria monocytogenes serovar 4a strain M7.</title>
        <authorList>
            <person name="Chen J."/>
            <person name="Xia Y."/>
            <person name="Cheng C."/>
            <person name="Fang C."/>
            <person name="Shan Y."/>
            <person name="Jin G."/>
            <person name="Fang W."/>
        </authorList>
    </citation>
    <scope>NUCLEOTIDE SEQUENCE [LARGE SCALE GENOMIC DNA]</scope>
    <source>
        <strain evidence="3 4">M7</strain>
    </source>
</reference>
<dbReference type="EMBL" id="CP002816">
    <property type="protein sequence ID" value="AEH92360.1"/>
    <property type="molecule type" value="Genomic_DNA"/>
</dbReference>
<dbReference type="KEGG" id="lmq:LMM7_1355"/>
<feature type="domain" description="Smf/DprA SLOG" evidence="2">
    <location>
        <begin position="73"/>
        <end position="281"/>
    </location>
</feature>
<protein>
    <submittedName>
        <fullName evidence="3">Putative DNA processing protein</fullName>
    </submittedName>
</protein>
<dbReference type="Proteomes" id="UP000000486">
    <property type="component" value="Chromosome"/>
</dbReference>
<dbReference type="InterPro" id="IPR057666">
    <property type="entry name" value="DrpA_SLOG"/>
</dbReference>
<dbReference type="GO" id="GO:0009294">
    <property type="term" value="P:DNA-mediated transformation"/>
    <property type="evidence" value="ECO:0007669"/>
    <property type="project" value="InterPro"/>
</dbReference>
<dbReference type="InterPro" id="IPR003488">
    <property type="entry name" value="DprA"/>
</dbReference>
<gene>
    <name evidence="3" type="primary">smf</name>
    <name evidence="3" type="ordered locus">LMM7_1355</name>
</gene>
<dbReference type="SUPFAM" id="SSF102405">
    <property type="entry name" value="MCP/YpsA-like"/>
    <property type="match status" value="1"/>
</dbReference>
<dbReference type="Pfam" id="PF02481">
    <property type="entry name" value="DNA_processg_A"/>
    <property type="match status" value="1"/>
</dbReference>
<name>A0A0E0UWK1_LISMM</name>
<dbReference type="HOGENOM" id="CLU_029601_3_3_9"/>